<dbReference type="Proteomes" id="UP000187609">
    <property type="component" value="Unassembled WGS sequence"/>
</dbReference>
<comment type="caution">
    <text evidence="1">The sequence shown here is derived from an EMBL/GenBank/DDBJ whole genome shotgun (WGS) entry which is preliminary data.</text>
</comment>
<keyword evidence="2" id="KW-1185">Reference proteome</keyword>
<accession>A0A1J6K2A4</accession>
<dbReference type="EMBL" id="MJEQ01008550">
    <property type="protein sequence ID" value="OIT19256.1"/>
    <property type="molecule type" value="Genomic_DNA"/>
</dbReference>
<dbReference type="Gramene" id="OIT19256">
    <property type="protein sequence ID" value="OIT19256"/>
    <property type="gene ID" value="A4A49_66047"/>
</dbReference>
<organism evidence="1 2">
    <name type="scientific">Nicotiana attenuata</name>
    <name type="common">Coyote tobacco</name>
    <dbReference type="NCBI Taxonomy" id="49451"/>
    <lineage>
        <taxon>Eukaryota</taxon>
        <taxon>Viridiplantae</taxon>
        <taxon>Streptophyta</taxon>
        <taxon>Embryophyta</taxon>
        <taxon>Tracheophyta</taxon>
        <taxon>Spermatophyta</taxon>
        <taxon>Magnoliopsida</taxon>
        <taxon>eudicotyledons</taxon>
        <taxon>Gunneridae</taxon>
        <taxon>Pentapetalae</taxon>
        <taxon>asterids</taxon>
        <taxon>lamiids</taxon>
        <taxon>Solanales</taxon>
        <taxon>Solanaceae</taxon>
        <taxon>Nicotianoideae</taxon>
        <taxon>Nicotianeae</taxon>
        <taxon>Nicotiana</taxon>
    </lineage>
</organism>
<proteinExistence type="predicted"/>
<protein>
    <submittedName>
        <fullName evidence="1">Uncharacterized protein</fullName>
    </submittedName>
</protein>
<name>A0A1J6K2A4_NICAT</name>
<gene>
    <name evidence="1" type="ORF">A4A49_66047</name>
</gene>
<evidence type="ECO:0000313" key="1">
    <source>
        <dbReference type="EMBL" id="OIT19256.1"/>
    </source>
</evidence>
<dbReference type="AlphaFoldDB" id="A0A1J6K2A4"/>
<sequence length="68" mass="8113">MTYDDWNLNRVCWRTSDSDLEQTQIQTSKWEEAEEAATDVVYFPARSTSKIKRRAVGVVDLRWCFPRR</sequence>
<reference evidence="1" key="1">
    <citation type="submission" date="2016-11" db="EMBL/GenBank/DDBJ databases">
        <title>The genome of Nicotiana attenuata.</title>
        <authorList>
            <person name="Xu S."/>
            <person name="Brockmoeller T."/>
            <person name="Gaquerel E."/>
            <person name="Navarro A."/>
            <person name="Kuhl H."/>
            <person name="Gase K."/>
            <person name="Ling Z."/>
            <person name="Zhou W."/>
            <person name="Kreitzer C."/>
            <person name="Stanke M."/>
            <person name="Tang H."/>
            <person name="Lyons E."/>
            <person name="Pandey P."/>
            <person name="Pandey S.P."/>
            <person name="Timmermann B."/>
            <person name="Baldwin I.T."/>
        </authorList>
    </citation>
    <scope>NUCLEOTIDE SEQUENCE [LARGE SCALE GENOMIC DNA]</scope>
    <source>
        <strain evidence="1">UT</strain>
    </source>
</reference>
<evidence type="ECO:0000313" key="2">
    <source>
        <dbReference type="Proteomes" id="UP000187609"/>
    </source>
</evidence>